<protein>
    <submittedName>
        <fullName evidence="1">DUF3572 family protein</fullName>
    </submittedName>
</protein>
<name>A0ABS6SHB4_9SPHN</name>
<organism evidence="1 2">
    <name type="scientific">Pacificimonas pallii</name>
    <dbReference type="NCBI Taxonomy" id="2827236"/>
    <lineage>
        <taxon>Bacteria</taxon>
        <taxon>Pseudomonadati</taxon>
        <taxon>Pseudomonadota</taxon>
        <taxon>Alphaproteobacteria</taxon>
        <taxon>Sphingomonadales</taxon>
        <taxon>Sphingosinicellaceae</taxon>
        <taxon>Pacificimonas</taxon>
    </lineage>
</organism>
<comment type="caution">
    <text evidence="1">The sequence shown here is derived from an EMBL/GenBank/DDBJ whole genome shotgun (WGS) entry which is preliminary data.</text>
</comment>
<proteinExistence type="predicted"/>
<accession>A0ABS6SHB4</accession>
<dbReference type="Pfam" id="PF12096">
    <property type="entry name" value="DUF3572"/>
    <property type="match status" value="1"/>
</dbReference>
<evidence type="ECO:0000313" key="1">
    <source>
        <dbReference type="EMBL" id="MBV7257736.1"/>
    </source>
</evidence>
<dbReference type="RefSeq" id="WP_218446567.1">
    <property type="nucleotide sequence ID" value="NZ_JAGSPA010000004.1"/>
</dbReference>
<reference evidence="1 2" key="1">
    <citation type="submission" date="2021-04" db="EMBL/GenBank/DDBJ databases">
        <authorList>
            <person name="Pira H."/>
            <person name="Risdian C."/>
            <person name="Wink J."/>
        </authorList>
    </citation>
    <scope>NUCLEOTIDE SEQUENCE [LARGE SCALE GENOMIC DNA]</scope>
    <source>
        <strain evidence="1 2">WHA3</strain>
    </source>
</reference>
<evidence type="ECO:0000313" key="2">
    <source>
        <dbReference type="Proteomes" id="UP000722336"/>
    </source>
</evidence>
<keyword evidence="2" id="KW-1185">Reference proteome</keyword>
<dbReference type="Proteomes" id="UP000722336">
    <property type="component" value="Unassembled WGS sequence"/>
</dbReference>
<dbReference type="EMBL" id="JAGSPA010000004">
    <property type="protein sequence ID" value="MBV7257736.1"/>
    <property type="molecule type" value="Genomic_DNA"/>
</dbReference>
<sequence length="81" mass="8698">MPDHEVLAISAIAHIASDENLLGRFIDLSGLDVPQLRSGLTDAGTQRAALEFLAAHEPDLIRCAEVLLVDPADLIRARDAL</sequence>
<gene>
    <name evidence="1" type="ORF">KCG44_13165</name>
</gene>
<dbReference type="InterPro" id="IPR021955">
    <property type="entry name" value="DUF3572"/>
</dbReference>